<evidence type="ECO:0000256" key="4">
    <source>
        <dbReference type="ARBA" id="ARBA00022737"/>
    </source>
</evidence>
<keyword evidence="5" id="KW-0106">Calcium</keyword>
<organism evidence="8 9">
    <name type="scientific">Brachionus plicatilis</name>
    <name type="common">Marine rotifer</name>
    <name type="synonym">Brachionus muelleri</name>
    <dbReference type="NCBI Taxonomy" id="10195"/>
    <lineage>
        <taxon>Eukaryota</taxon>
        <taxon>Metazoa</taxon>
        <taxon>Spiralia</taxon>
        <taxon>Gnathifera</taxon>
        <taxon>Rotifera</taxon>
        <taxon>Eurotatoria</taxon>
        <taxon>Monogononta</taxon>
        <taxon>Pseudotrocha</taxon>
        <taxon>Ploima</taxon>
        <taxon>Brachionidae</taxon>
        <taxon>Brachionus</taxon>
    </lineage>
</organism>
<dbReference type="InterPro" id="IPR002048">
    <property type="entry name" value="EF_hand_dom"/>
</dbReference>
<comment type="similarity">
    <text evidence="1">Belongs to the recoverin family.</text>
</comment>
<feature type="domain" description="EF-hand" evidence="7">
    <location>
        <begin position="100"/>
        <end position="135"/>
    </location>
</feature>
<protein>
    <submittedName>
        <fullName evidence="8">Neuronal calcium sensor 1</fullName>
    </submittedName>
</protein>
<dbReference type="SUPFAM" id="SSF47473">
    <property type="entry name" value="EF-hand"/>
    <property type="match status" value="1"/>
</dbReference>
<dbReference type="Pfam" id="PF13499">
    <property type="entry name" value="EF-hand_7"/>
    <property type="match status" value="1"/>
</dbReference>
<dbReference type="STRING" id="10195.A0A3M7S2S7"/>
<dbReference type="AlphaFoldDB" id="A0A3M7S2S7"/>
<dbReference type="PROSITE" id="PS50222">
    <property type="entry name" value="EF_HAND_2"/>
    <property type="match status" value="3"/>
</dbReference>
<keyword evidence="2" id="KW-0519">Myristate</keyword>
<dbReference type="EMBL" id="REGN01002122">
    <property type="protein sequence ID" value="RNA30123.1"/>
    <property type="molecule type" value="Genomic_DNA"/>
</dbReference>
<keyword evidence="3" id="KW-0479">Metal-binding</keyword>
<dbReference type="Pfam" id="PF00036">
    <property type="entry name" value="EF-hand_1"/>
    <property type="match status" value="1"/>
</dbReference>
<dbReference type="PROSITE" id="PS00018">
    <property type="entry name" value="EF_HAND_1"/>
    <property type="match status" value="1"/>
</dbReference>
<gene>
    <name evidence="8" type="ORF">BpHYR1_005471</name>
</gene>
<keyword evidence="4" id="KW-0677">Repeat</keyword>
<keyword evidence="6" id="KW-0449">Lipoprotein</keyword>
<evidence type="ECO:0000256" key="1">
    <source>
        <dbReference type="ARBA" id="ARBA00006049"/>
    </source>
</evidence>
<accession>A0A3M7S2S7</accession>
<evidence type="ECO:0000313" key="9">
    <source>
        <dbReference type="Proteomes" id="UP000276133"/>
    </source>
</evidence>
<dbReference type="CDD" id="cd00051">
    <property type="entry name" value="EFh"/>
    <property type="match status" value="1"/>
</dbReference>
<comment type="caution">
    <text evidence="8">The sequence shown here is derived from an EMBL/GenBank/DDBJ whole genome shotgun (WGS) entry which is preliminary data.</text>
</comment>
<dbReference type="InterPro" id="IPR018247">
    <property type="entry name" value="EF_Hand_1_Ca_BS"/>
</dbReference>
<dbReference type="Gene3D" id="1.10.238.10">
    <property type="entry name" value="EF-hand"/>
    <property type="match status" value="1"/>
</dbReference>
<name>A0A3M7S2S7_BRAPC</name>
<sequence length="219" mass="26094">MGNKKVKEVKRLSEDDILHLCYISEFSREEILFYYQSFITDCPAGKLSKKDFQKMYEKIYPQNKSTKFSSRIFEVYDRNKDGYLDFEEFLRANKITTGNDINEKLKMAFEIYDLKNDGVLDKNEMVETISNIFTMAGIDKKNKSYKKLAEEKVDIIYRRFNLKKDNFLTLEEFIQCYLSDENLKNILSATFLEKKSFILQQPKNYRELQLEAIQRVLSM</sequence>
<dbReference type="PRINTS" id="PR00450">
    <property type="entry name" value="RECOVERIN"/>
</dbReference>
<evidence type="ECO:0000259" key="7">
    <source>
        <dbReference type="PROSITE" id="PS50222"/>
    </source>
</evidence>
<dbReference type="SMART" id="SM00054">
    <property type="entry name" value="EFh"/>
    <property type="match status" value="2"/>
</dbReference>
<proteinExistence type="inferred from homology"/>
<evidence type="ECO:0000256" key="6">
    <source>
        <dbReference type="ARBA" id="ARBA00023288"/>
    </source>
</evidence>
<evidence type="ECO:0000256" key="2">
    <source>
        <dbReference type="ARBA" id="ARBA00022707"/>
    </source>
</evidence>
<dbReference type="InterPro" id="IPR028846">
    <property type="entry name" value="Recoverin"/>
</dbReference>
<evidence type="ECO:0000256" key="5">
    <source>
        <dbReference type="ARBA" id="ARBA00022837"/>
    </source>
</evidence>
<keyword evidence="9" id="KW-1185">Reference proteome</keyword>
<feature type="domain" description="EF-hand" evidence="7">
    <location>
        <begin position="64"/>
        <end position="99"/>
    </location>
</feature>
<evidence type="ECO:0000313" key="8">
    <source>
        <dbReference type="EMBL" id="RNA30123.1"/>
    </source>
</evidence>
<dbReference type="OrthoDB" id="191686at2759"/>
<feature type="domain" description="EF-hand" evidence="7">
    <location>
        <begin position="148"/>
        <end position="183"/>
    </location>
</feature>
<dbReference type="GO" id="GO:0005509">
    <property type="term" value="F:calcium ion binding"/>
    <property type="evidence" value="ECO:0007669"/>
    <property type="project" value="InterPro"/>
</dbReference>
<dbReference type="Proteomes" id="UP000276133">
    <property type="component" value="Unassembled WGS sequence"/>
</dbReference>
<dbReference type="PANTHER" id="PTHR23055">
    <property type="entry name" value="CALCIUM BINDING PROTEINS"/>
    <property type="match status" value="1"/>
</dbReference>
<evidence type="ECO:0000256" key="3">
    <source>
        <dbReference type="ARBA" id="ARBA00022723"/>
    </source>
</evidence>
<dbReference type="InterPro" id="IPR011992">
    <property type="entry name" value="EF-hand-dom_pair"/>
</dbReference>
<reference evidence="8 9" key="1">
    <citation type="journal article" date="2018" name="Sci. Rep.">
        <title>Genomic signatures of local adaptation to the degree of environmental predictability in rotifers.</title>
        <authorList>
            <person name="Franch-Gras L."/>
            <person name="Hahn C."/>
            <person name="Garcia-Roger E.M."/>
            <person name="Carmona M.J."/>
            <person name="Serra M."/>
            <person name="Gomez A."/>
        </authorList>
    </citation>
    <scope>NUCLEOTIDE SEQUENCE [LARGE SCALE GENOMIC DNA]</scope>
    <source>
        <strain evidence="8">HYR1</strain>
    </source>
</reference>
<dbReference type="PANTHER" id="PTHR23055:SF178">
    <property type="entry name" value="NEUROCALCIN HOMOLOG"/>
    <property type="match status" value="1"/>
</dbReference>